<feature type="compositionally biased region" description="Polar residues" evidence="1">
    <location>
        <begin position="232"/>
        <end position="241"/>
    </location>
</feature>
<organism evidence="2">
    <name type="scientific">Ditylum brightwellii</name>
    <dbReference type="NCBI Taxonomy" id="49249"/>
    <lineage>
        <taxon>Eukaryota</taxon>
        <taxon>Sar</taxon>
        <taxon>Stramenopiles</taxon>
        <taxon>Ochrophyta</taxon>
        <taxon>Bacillariophyta</taxon>
        <taxon>Mediophyceae</taxon>
        <taxon>Lithodesmiophycidae</taxon>
        <taxon>Lithodesmiales</taxon>
        <taxon>Lithodesmiaceae</taxon>
        <taxon>Ditylum</taxon>
    </lineage>
</organism>
<evidence type="ECO:0000313" key="2">
    <source>
        <dbReference type="EMBL" id="CAE4664347.1"/>
    </source>
</evidence>
<feature type="compositionally biased region" description="Basic and acidic residues" evidence="1">
    <location>
        <begin position="242"/>
        <end position="257"/>
    </location>
</feature>
<gene>
    <name evidence="2" type="ORF">DBRI00130_LOCUS42307</name>
</gene>
<feature type="compositionally biased region" description="Polar residues" evidence="1">
    <location>
        <begin position="73"/>
        <end position="85"/>
    </location>
</feature>
<reference evidence="2" key="1">
    <citation type="submission" date="2021-01" db="EMBL/GenBank/DDBJ databases">
        <authorList>
            <person name="Corre E."/>
            <person name="Pelletier E."/>
            <person name="Niang G."/>
            <person name="Scheremetjew M."/>
            <person name="Finn R."/>
            <person name="Kale V."/>
            <person name="Holt S."/>
            <person name="Cochrane G."/>
            <person name="Meng A."/>
            <person name="Brown T."/>
            <person name="Cohen L."/>
        </authorList>
    </citation>
    <scope>NUCLEOTIDE SEQUENCE</scope>
    <source>
        <strain evidence="2">GSO104</strain>
    </source>
</reference>
<sequence>MNQRAASLFQSSSSSNSATSTSNKKYSYVLHTKIKSIVIGEQLIDAFPPNLSFLCDEFTSCFLGCHRTIPTKRATTPGNINNDGDNSPHKKRNDADEESLFSSLVLSNMKHLYLTFLETDIFGTASNKAAGTTTKVSSSSSTSKLPLQLPHIDYKWTTLDKYYSKSDFYKTSSSNKKEFQHQQIPWIAFFPLTRSGMKLNVWLEEGLPHKLVLEYGDVAFLRGDVVHSGGFSSTPTANNDNNNHEGGDADTVGKDNNNDINRGNRRCHVFLPRIITDIPMGNEYFEREDRNALLSERYITPQSDYL</sequence>
<feature type="compositionally biased region" description="Low complexity" evidence="1">
    <location>
        <begin position="11"/>
        <end position="21"/>
    </location>
</feature>
<proteinExistence type="predicted"/>
<accession>A0A7S4W108</accession>
<dbReference type="AlphaFoldDB" id="A0A7S4W108"/>
<protein>
    <submittedName>
        <fullName evidence="2">Uncharacterized protein</fullName>
    </submittedName>
</protein>
<feature type="compositionally biased region" description="Polar residues" evidence="1">
    <location>
        <begin position="1"/>
        <end position="10"/>
    </location>
</feature>
<feature type="region of interest" description="Disordered" evidence="1">
    <location>
        <begin position="232"/>
        <end position="259"/>
    </location>
</feature>
<name>A0A7S4W108_9STRA</name>
<dbReference type="EMBL" id="HBNS01058846">
    <property type="protein sequence ID" value="CAE4664347.1"/>
    <property type="molecule type" value="Transcribed_RNA"/>
</dbReference>
<feature type="region of interest" description="Disordered" evidence="1">
    <location>
        <begin position="1"/>
        <end position="21"/>
    </location>
</feature>
<feature type="region of interest" description="Disordered" evidence="1">
    <location>
        <begin position="73"/>
        <end position="94"/>
    </location>
</feature>
<evidence type="ECO:0000256" key="1">
    <source>
        <dbReference type="SAM" id="MobiDB-lite"/>
    </source>
</evidence>